<dbReference type="InterPro" id="IPR011008">
    <property type="entry name" value="Dimeric_a/b-barrel"/>
</dbReference>
<sequence length="105" mass="12237">MQRPEPPYYAVIFTSRRTDVDHGYAERASQMSALAAEQEGYLGETSVRDADGLGITVSYWRDEAAIAGWRKNLEHTESRRRGRAEWYEEFDVRVARVERSYGFER</sequence>
<dbReference type="EMBL" id="CP142149">
    <property type="protein sequence ID" value="WSE28672.1"/>
    <property type="molecule type" value="Genomic_DNA"/>
</dbReference>
<proteinExistence type="predicted"/>
<feature type="domain" description="ABM" evidence="1">
    <location>
        <begin position="9"/>
        <end position="77"/>
    </location>
</feature>
<dbReference type="Gene3D" id="3.30.70.100">
    <property type="match status" value="1"/>
</dbReference>
<dbReference type="GO" id="GO:0004497">
    <property type="term" value="F:monooxygenase activity"/>
    <property type="evidence" value="ECO:0007669"/>
    <property type="project" value="UniProtKB-KW"/>
</dbReference>
<dbReference type="RefSeq" id="WP_326567671.1">
    <property type="nucleotide sequence ID" value="NZ_CP142149.1"/>
</dbReference>
<dbReference type="InterPro" id="IPR007138">
    <property type="entry name" value="ABM_dom"/>
</dbReference>
<dbReference type="Proteomes" id="UP001330812">
    <property type="component" value="Chromosome"/>
</dbReference>
<keyword evidence="2" id="KW-0560">Oxidoreductase</keyword>
<keyword evidence="2" id="KW-0503">Monooxygenase</keyword>
<accession>A0ABZ1I2R0</accession>
<gene>
    <name evidence="2" type="ORF">VSH64_38500</name>
</gene>
<dbReference type="Pfam" id="PF03992">
    <property type="entry name" value="ABM"/>
    <property type="match status" value="1"/>
</dbReference>
<organism evidence="2 3">
    <name type="scientific">Amycolatopsis rhabdoformis</name>
    <dbReference type="NCBI Taxonomy" id="1448059"/>
    <lineage>
        <taxon>Bacteria</taxon>
        <taxon>Bacillati</taxon>
        <taxon>Actinomycetota</taxon>
        <taxon>Actinomycetes</taxon>
        <taxon>Pseudonocardiales</taxon>
        <taxon>Pseudonocardiaceae</taxon>
        <taxon>Amycolatopsis</taxon>
    </lineage>
</organism>
<keyword evidence="3" id="KW-1185">Reference proteome</keyword>
<dbReference type="EC" id="1.14.-.-" evidence="2"/>
<name>A0ABZ1I2R0_9PSEU</name>
<protein>
    <submittedName>
        <fullName evidence="2">Antibiotic biosynthesis monooxygenase</fullName>
        <ecNumber evidence="2">1.14.-.-</ecNumber>
    </submittedName>
</protein>
<dbReference type="PANTHER" id="PTHR37811">
    <property type="entry name" value="BLL5343 PROTEIN"/>
    <property type="match status" value="1"/>
</dbReference>
<evidence type="ECO:0000313" key="2">
    <source>
        <dbReference type="EMBL" id="WSE28672.1"/>
    </source>
</evidence>
<dbReference type="SUPFAM" id="SSF54909">
    <property type="entry name" value="Dimeric alpha+beta barrel"/>
    <property type="match status" value="1"/>
</dbReference>
<reference evidence="2 3" key="1">
    <citation type="journal article" date="2015" name="Int. J. Syst. Evol. Microbiol.">
        <title>Amycolatopsis rhabdoformis sp. nov., an actinomycete isolated from a tropical forest soil.</title>
        <authorList>
            <person name="Souza W.R."/>
            <person name="Silva R.E."/>
            <person name="Goodfellow M."/>
            <person name="Busarakam K."/>
            <person name="Figueiro F.S."/>
            <person name="Ferreira D."/>
            <person name="Rodrigues-Filho E."/>
            <person name="Moraes L.A.B."/>
            <person name="Zucchi T.D."/>
        </authorList>
    </citation>
    <scope>NUCLEOTIDE SEQUENCE [LARGE SCALE GENOMIC DNA]</scope>
    <source>
        <strain evidence="2 3">NCIMB 14900</strain>
    </source>
</reference>
<dbReference type="InterPro" id="IPR052936">
    <property type="entry name" value="Jasmonate_Hydroxylase-like"/>
</dbReference>
<dbReference type="PANTHER" id="PTHR37811:SF2">
    <property type="entry name" value="ABM DOMAIN-CONTAINING PROTEIN"/>
    <property type="match status" value="1"/>
</dbReference>
<evidence type="ECO:0000313" key="3">
    <source>
        <dbReference type="Proteomes" id="UP001330812"/>
    </source>
</evidence>
<evidence type="ECO:0000259" key="1">
    <source>
        <dbReference type="Pfam" id="PF03992"/>
    </source>
</evidence>